<evidence type="ECO:0000313" key="3">
    <source>
        <dbReference type="EMBL" id="KND91201.1"/>
    </source>
</evidence>
<dbReference type="OrthoDB" id="5412288at2759"/>
<protein>
    <recommendedName>
        <fullName evidence="2">Rrn9 domain-containing protein</fullName>
    </recommendedName>
</protein>
<evidence type="ECO:0000313" key="4">
    <source>
        <dbReference type="Proteomes" id="UP000036947"/>
    </source>
</evidence>
<proteinExistence type="predicted"/>
<dbReference type="InterPro" id="IPR019622">
    <property type="entry name" value="Rrn9_dom"/>
</dbReference>
<name>A0A0L0NAY0_TOLOC</name>
<gene>
    <name evidence="3" type="ORF">TOPH_03963</name>
</gene>
<sequence length="227" mass="25602">MERNAPTTDWDLDSDEIASVTSEDLHSNRPNRWTGPKSSWRLLTQEERLLWRSVRQLEDQDLAAHLYDAFALRRAGGSAETARGLTVKMEDGQDAIWAPPKLWTSWPLKERHMPQEGLIKKQDDEDEKFTFRMEEKKIPSSELQGELGATILRLAKERFRKRTRTRPVQASIESAAAAESSLPSSPPVSGSAESGEDSGRMQIDSDVTSPHGGRPKAYEPQTYEPQT</sequence>
<keyword evidence="4" id="KW-1185">Reference proteome</keyword>
<feature type="domain" description="Rrn9" evidence="2">
    <location>
        <begin position="56"/>
        <end position="116"/>
    </location>
</feature>
<feature type="non-terminal residue" evidence="3">
    <location>
        <position position="227"/>
    </location>
</feature>
<evidence type="ECO:0000259" key="2">
    <source>
        <dbReference type="Pfam" id="PF10680"/>
    </source>
</evidence>
<organism evidence="3 4">
    <name type="scientific">Tolypocladium ophioglossoides (strain CBS 100239)</name>
    <name type="common">Snaketongue truffleclub</name>
    <name type="synonym">Elaphocordyceps ophioglossoides</name>
    <dbReference type="NCBI Taxonomy" id="1163406"/>
    <lineage>
        <taxon>Eukaryota</taxon>
        <taxon>Fungi</taxon>
        <taxon>Dikarya</taxon>
        <taxon>Ascomycota</taxon>
        <taxon>Pezizomycotina</taxon>
        <taxon>Sordariomycetes</taxon>
        <taxon>Hypocreomycetidae</taxon>
        <taxon>Hypocreales</taxon>
        <taxon>Ophiocordycipitaceae</taxon>
        <taxon>Tolypocladium</taxon>
    </lineage>
</organism>
<feature type="compositionally biased region" description="Low complexity" evidence="1">
    <location>
        <begin position="170"/>
        <end position="192"/>
    </location>
</feature>
<dbReference type="STRING" id="1163406.A0A0L0NAY0"/>
<accession>A0A0L0NAY0</accession>
<dbReference type="EMBL" id="LFRF01000009">
    <property type="protein sequence ID" value="KND91201.1"/>
    <property type="molecule type" value="Genomic_DNA"/>
</dbReference>
<reference evidence="3 4" key="1">
    <citation type="journal article" date="2015" name="BMC Genomics">
        <title>The genome of the truffle-parasite Tolypocladium ophioglossoides and the evolution of antifungal peptaibiotics.</title>
        <authorList>
            <person name="Quandt C.A."/>
            <person name="Bushley K.E."/>
            <person name="Spatafora J.W."/>
        </authorList>
    </citation>
    <scope>NUCLEOTIDE SEQUENCE [LARGE SCALE GENOMIC DNA]</scope>
    <source>
        <strain evidence="3 4">CBS 100239</strain>
    </source>
</reference>
<dbReference type="Pfam" id="PF10680">
    <property type="entry name" value="RRN9"/>
    <property type="match status" value="1"/>
</dbReference>
<comment type="caution">
    <text evidence="3">The sequence shown here is derived from an EMBL/GenBank/DDBJ whole genome shotgun (WGS) entry which is preliminary data.</text>
</comment>
<dbReference type="Proteomes" id="UP000036947">
    <property type="component" value="Unassembled WGS sequence"/>
</dbReference>
<feature type="region of interest" description="Disordered" evidence="1">
    <location>
        <begin position="162"/>
        <end position="227"/>
    </location>
</feature>
<dbReference type="AlphaFoldDB" id="A0A0L0NAY0"/>
<evidence type="ECO:0000256" key="1">
    <source>
        <dbReference type="SAM" id="MobiDB-lite"/>
    </source>
</evidence>